<dbReference type="AlphaFoldDB" id="A0A918JYX4"/>
<sequence length="49" mass="6139">MTEEKLYEKLMAYKKKHGITQEMYQHYKWAIETVKKQQQIKDHKKKEQI</sequence>
<keyword evidence="2" id="KW-1185">Reference proteome</keyword>
<gene>
    <name evidence="1" type="ORF">GCM10007384_33780</name>
</gene>
<evidence type="ECO:0000313" key="2">
    <source>
        <dbReference type="Proteomes" id="UP000601108"/>
    </source>
</evidence>
<accession>A0A918JYX4</accession>
<name>A0A918JYX4_9FLAO</name>
<reference evidence="1 2" key="1">
    <citation type="journal article" date="2014" name="Int. J. Syst. Evol. Microbiol.">
        <title>Complete genome sequence of Corynebacterium casei LMG S-19264T (=DSM 44701T), isolated from a smear-ripened cheese.</title>
        <authorList>
            <consortium name="US DOE Joint Genome Institute (JGI-PGF)"/>
            <person name="Walter F."/>
            <person name="Albersmeier A."/>
            <person name="Kalinowski J."/>
            <person name="Ruckert C."/>
        </authorList>
    </citation>
    <scope>NUCLEOTIDE SEQUENCE [LARGE SCALE GENOMIC DNA]</scope>
    <source>
        <strain evidence="1 2">KCTC 12285</strain>
    </source>
</reference>
<dbReference type="RefSeq" id="WP_155837903.1">
    <property type="nucleotide sequence ID" value="NZ_BMWS01000028.1"/>
</dbReference>
<dbReference type="Proteomes" id="UP000601108">
    <property type="component" value="Unassembled WGS sequence"/>
</dbReference>
<proteinExistence type="predicted"/>
<dbReference type="EMBL" id="BMWS01000028">
    <property type="protein sequence ID" value="GGX29857.1"/>
    <property type="molecule type" value="Genomic_DNA"/>
</dbReference>
<protein>
    <submittedName>
        <fullName evidence="1">Uncharacterized protein</fullName>
    </submittedName>
</protein>
<evidence type="ECO:0000313" key="1">
    <source>
        <dbReference type="EMBL" id="GGX29857.1"/>
    </source>
</evidence>
<organism evidence="1 2">
    <name type="scientific">Aquimarina muelleri</name>
    <dbReference type="NCBI Taxonomy" id="279356"/>
    <lineage>
        <taxon>Bacteria</taxon>
        <taxon>Pseudomonadati</taxon>
        <taxon>Bacteroidota</taxon>
        <taxon>Flavobacteriia</taxon>
        <taxon>Flavobacteriales</taxon>
        <taxon>Flavobacteriaceae</taxon>
        <taxon>Aquimarina</taxon>
    </lineage>
</organism>
<comment type="caution">
    <text evidence="1">The sequence shown here is derived from an EMBL/GenBank/DDBJ whole genome shotgun (WGS) entry which is preliminary data.</text>
</comment>